<dbReference type="InterPro" id="IPR005921">
    <property type="entry name" value="HutH"/>
</dbReference>
<evidence type="ECO:0000256" key="9">
    <source>
        <dbReference type="RuleBase" id="RU004480"/>
    </source>
</evidence>
<comment type="PTM">
    <text evidence="6">Contains an active site 4-methylidene-imidazol-5-one (MIO), which is formed autocatalytically by cyclization and dehydration of residues Ala-Ser-Gly.</text>
</comment>
<dbReference type="EC" id="4.3.1.3" evidence="2 6"/>
<comment type="similarity">
    <text evidence="6 7">Belongs to the PAL/histidase family.</text>
</comment>
<protein>
    <recommendedName>
        <fullName evidence="2 6">Histidine ammonia-lyase</fullName>
        <shortName evidence="6">Histidase</shortName>
        <ecNumber evidence="2 6">4.3.1.3</ecNumber>
    </recommendedName>
</protein>
<evidence type="ECO:0000256" key="1">
    <source>
        <dbReference type="ARBA" id="ARBA00005113"/>
    </source>
</evidence>
<evidence type="ECO:0000313" key="10">
    <source>
        <dbReference type="EMBL" id="NOU85542.1"/>
    </source>
</evidence>
<dbReference type="PANTHER" id="PTHR10362">
    <property type="entry name" value="HISTIDINE AMMONIA-LYASE"/>
    <property type="match status" value="1"/>
</dbReference>
<dbReference type="CDD" id="cd00332">
    <property type="entry name" value="PAL-HAL"/>
    <property type="match status" value="1"/>
</dbReference>
<name>A0ABX1YX17_9BACL</name>
<keyword evidence="11" id="KW-1185">Reference proteome</keyword>
<dbReference type="InterPro" id="IPR022313">
    <property type="entry name" value="Phe/His_NH3-lyase_AS"/>
</dbReference>
<dbReference type="NCBIfam" id="NF006871">
    <property type="entry name" value="PRK09367.1"/>
    <property type="match status" value="1"/>
</dbReference>
<dbReference type="InterPro" id="IPR024083">
    <property type="entry name" value="Fumarase/histidase_N"/>
</dbReference>
<evidence type="ECO:0000256" key="4">
    <source>
        <dbReference type="ARBA" id="ARBA00023239"/>
    </source>
</evidence>
<organism evidence="10 11">
    <name type="scientific">Paenibacillus germinis</name>
    <dbReference type="NCBI Taxonomy" id="2654979"/>
    <lineage>
        <taxon>Bacteria</taxon>
        <taxon>Bacillati</taxon>
        <taxon>Bacillota</taxon>
        <taxon>Bacilli</taxon>
        <taxon>Bacillales</taxon>
        <taxon>Paenibacillaceae</taxon>
        <taxon>Paenibacillus</taxon>
    </lineage>
</organism>
<dbReference type="Gene3D" id="1.10.275.10">
    <property type="entry name" value="Fumarase/aspartase (N-terminal domain)"/>
    <property type="match status" value="1"/>
</dbReference>
<keyword evidence="3 6" id="KW-0369">Histidine metabolism</keyword>
<proteinExistence type="inferred from homology"/>
<dbReference type="Gene3D" id="1.20.200.10">
    <property type="entry name" value="Fumarase/aspartase (Central domain)"/>
    <property type="match status" value="1"/>
</dbReference>
<gene>
    <name evidence="6 10" type="primary">hutH</name>
    <name evidence="10" type="ORF">GC102_07085</name>
</gene>
<evidence type="ECO:0000256" key="6">
    <source>
        <dbReference type="HAMAP-Rule" id="MF_00229"/>
    </source>
</evidence>
<accession>A0ABX1YX17</accession>
<dbReference type="HAMAP" id="MF_00229">
    <property type="entry name" value="His_ammonia_lyase"/>
    <property type="match status" value="1"/>
</dbReference>
<keyword evidence="6" id="KW-0963">Cytoplasm</keyword>
<feature type="modified residue" description="2,3-didehydroalanine (Ser)" evidence="6">
    <location>
        <position position="150"/>
    </location>
</feature>
<sequence length="514" mass="55865">MMQTLKTDILVGSGITLTLKDVVEVSRNKAKVVLNHTSVEKINRSRTYVEKLLREKKTVYGLTTGFGKFSDTYISSEDTQELQANLIRSHACGIGLALPVEVVRAIMLLRIKSLSLGYSGIRLEVVQTMIEMLNKDVVPVVPEKGSLGASGDLAPLSHVALVIFGEGEAVYEGRRLDGGVAMKLAGIQPISLEAKEGLALINGTQVMTAVGAIASYDALNLAKWADATGALSCEALLGIRDAFDAQTHEIRPHKGQLQVAENIKRLTMGSQLMTNQGELRVQDAYSLRCIPQVHGASRDALSYVLDKIEVEMNSVTDNPLIFEEQERVISGGNFHGQPIALAMDFLSICMSEIANISERRIERLVNPHLNGNLPPFLTKHGGLQSGFMIAQYAAASVVSENKSLAHPASVDSIPSSGNQEDHVSMGTIGARKAKQIVENAYSVIAIELLCASQAIDFRNPELLGKGTKWIYAKCREQVPFLEKDRVLSYDIKKITSMLQETDIAAEIAPITSIQ</sequence>
<comment type="subcellular location">
    <subcellularLocation>
        <location evidence="6 9">Cytoplasm</location>
    </subcellularLocation>
</comment>
<dbReference type="InterPro" id="IPR008948">
    <property type="entry name" value="L-Aspartase-like"/>
</dbReference>
<evidence type="ECO:0000256" key="8">
    <source>
        <dbReference type="RuleBase" id="RU004479"/>
    </source>
</evidence>
<dbReference type="Pfam" id="PF00221">
    <property type="entry name" value="Lyase_aromatic"/>
    <property type="match status" value="1"/>
</dbReference>
<evidence type="ECO:0000256" key="2">
    <source>
        <dbReference type="ARBA" id="ARBA00012994"/>
    </source>
</evidence>
<dbReference type="NCBIfam" id="TIGR01225">
    <property type="entry name" value="hutH"/>
    <property type="match status" value="1"/>
</dbReference>
<dbReference type="GO" id="GO:0004397">
    <property type="term" value="F:histidine ammonia-lyase activity"/>
    <property type="evidence" value="ECO:0007669"/>
    <property type="project" value="UniProtKB-EC"/>
</dbReference>
<evidence type="ECO:0000256" key="5">
    <source>
        <dbReference type="ARBA" id="ARBA00049269"/>
    </source>
</evidence>
<evidence type="ECO:0000256" key="3">
    <source>
        <dbReference type="ARBA" id="ARBA00022808"/>
    </source>
</evidence>
<keyword evidence="4 6" id="KW-0456">Lyase</keyword>
<dbReference type="EMBL" id="WHOC01000030">
    <property type="protein sequence ID" value="NOU85542.1"/>
    <property type="molecule type" value="Genomic_DNA"/>
</dbReference>
<dbReference type="PROSITE" id="PS00488">
    <property type="entry name" value="PAL_HISTIDASE"/>
    <property type="match status" value="1"/>
</dbReference>
<comment type="caution">
    <text evidence="10">The sequence shown here is derived from an EMBL/GenBank/DDBJ whole genome shotgun (WGS) entry which is preliminary data.</text>
</comment>
<dbReference type="InterPro" id="IPR001106">
    <property type="entry name" value="Aromatic_Lyase"/>
</dbReference>
<evidence type="ECO:0000313" key="11">
    <source>
        <dbReference type="Proteomes" id="UP000658690"/>
    </source>
</evidence>
<comment type="catalytic activity">
    <reaction evidence="5 6 8">
        <text>L-histidine = trans-urocanate + NH4(+)</text>
        <dbReference type="Rhea" id="RHEA:21232"/>
        <dbReference type="ChEBI" id="CHEBI:17771"/>
        <dbReference type="ChEBI" id="CHEBI:28938"/>
        <dbReference type="ChEBI" id="CHEBI:57595"/>
        <dbReference type="EC" id="4.3.1.3"/>
    </reaction>
</comment>
<dbReference type="SUPFAM" id="SSF48557">
    <property type="entry name" value="L-aspartase-like"/>
    <property type="match status" value="1"/>
</dbReference>
<dbReference type="Proteomes" id="UP000658690">
    <property type="component" value="Unassembled WGS sequence"/>
</dbReference>
<comment type="pathway">
    <text evidence="1 6 8">Amino-acid degradation; L-histidine degradation into L-glutamate; N-formimidoyl-L-glutamate from L-histidine: step 1/3.</text>
</comment>
<evidence type="ECO:0000256" key="7">
    <source>
        <dbReference type="RuleBase" id="RU003954"/>
    </source>
</evidence>
<feature type="cross-link" description="5-imidazolinone (Ala-Gly)" evidence="6">
    <location>
        <begin position="149"/>
        <end position="151"/>
    </location>
</feature>
<reference evidence="10 11" key="1">
    <citation type="submission" date="2019-10" db="EMBL/GenBank/DDBJ databases">
        <title>Description of Paenibacillus choica sp. nov.</title>
        <authorList>
            <person name="Carlier A."/>
            <person name="Qi S."/>
        </authorList>
    </citation>
    <scope>NUCLEOTIDE SEQUENCE [LARGE SCALE GENOMIC DNA]</scope>
    <source>
        <strain evidence="10 11">LMG 31460</strain>
    </source>
</reference>